<dbReference type="RefSeq" id="WP_141623410.1">
    <property type="nucleotide sequence ID" value="NZ_CP041242.1"/>
</dbReference>
<dbReference type="Proteomes" id="UP000317199">
    <property type="component" value="Chromosome"/>
</dbReference>
<dbReference type="EMBL" id="CP041242">
    <property type="protein sequence ID" value="QDH70073.1"/>
    <property type="molecule type" value="Genomic_DNA"/>
</dbReference>
<accession>A0A514BRQ4</accession>
<dbReference type="AlphaFoldDB" id="A0A514BRQ4"/>
<dbReference type="Pfam" id="PF10030">
    <property type="entry name" value="DUF2272"/>
    <property type="match status" value="1"/>
</dbReference>
<name>A0A514BRQ4_9GAMM</name>
<dbReference type="InterPro" id="IPR014545">
    <property type="entry name" value="UCP028415"/>
</dbReference>
<proteinExistence type="predicted"/>
<feature type="domain" description="DUF2272" evidence="1">
    <location>
        <begin position="84"/>
        <end position="289"/>
    </location>
</feature>
<organism evidence="2 3">
    <name type="scientific">Marilutibacter alkalisoli</name>
    <dbReference type="NCBI Taxonomy" id="2591633"/>
    <lineage>
        <taxon>Bacteria</taxon>
        <taxon>Pseudomonadati</taxon>
        <taxon>Pseudomonadota</taxon>
        <taxon>Gammaproteobacteria</taxon>
        <taxon>Lysobacterales</taxon>
        <taxon>Lysobacteraceae</taxon>
        <taxon>Marilutibacter</taxon>
    </lineage>
</organism>
<sequence>MRERGLVWLLAMIVGPLAWIGTATAGGCDGADPLQARDLPSRIAAVACRESRLWYEPFIDIDGRLVSFTVAEMETDRLSDGVTPAWKRVVDYWRGSGLLGAVAQRPGASTCEYATNDSYASPNCRGFLIDTPWSAAFVSYVMVQSGVPGFRPSPSHVDFVRDAWRNPESSPFTLVDPAATPPANGDLLCMVRTRAGLEGLSGLVAWLGSNPGAALPMHCDVVVDANGSGNGRAYLVGGNVLQGVTLRMLPVNRAGRFWNLPQARNTGCRPGNPQACSFNNQNWVALLKLKPGLSMLAQPPTPALQETQECCVYCVVGGGVPRCPADASPPSP</sequence>
<reference evidence="2 3" key="1">
    <citation type="submission" date="2019-06" db="EMBL/GenBank/DDBJ databases">
        <title>Lysobacter alkalisoli sp. nov. isolated from saline-alkali soil.</title>
        <authorList>
            <person name="Sun J.-Q."/>
            <person name="Xu L."/>
        </authorList>
    </citation>
    <scope>NUCLEOTIDE SEQUENCE [LARGE SCALE GENOMIC DNA]</scope>
    <source>
        <strain evidence="2 3">SJ-36</strain>
    </source>
</reference>
<evidence type="ECO:0000313" key="2">
    <source>
        <dbReference type="EMBL" id="QDH70073.1"/>
    </source>
</evidence>
<protein>
    <submittedName>
        <fullName evidence="2">DUF2272 domain-containing protein</fullName>
    </submittedName>
</protein>
<dbReference type="PROSITE" id="PS51257">
    <property type="entry name" value="PROKAR_LIPOPROTEIN"/>
    <property type="match status" value="1"/>
</dbReference>
<dbReference type="InterPro" id="IPR019262">
    <property type="entry name" value="DUF2272"/>
</dbReference>
<dbReference type="OrthoDB" id="8836344at2"/>
<dbReference type="KEGG" id="lyj:FKV23_08175"/>
<keyword evidence="3" id="KW-1185">Reference proteome</keyword>
<gene>
    <name evidence="2" type="ORF">FKV23_08175</name>
</gene>
<evidence type="ECO:0000313" key="3">
    <source>
        <dbReference type="Proteomes" id="UP000317199"/>
    </source>
</evidence>
<dbReference type="PIRSF" id="PIRSF028415">
    <property type="entry name" value="UCP028415"/>
    <property type="match status" value="1"/>
</dbReference>
<evidence type="ECO:0000259" key="1">
    <source>
        <dbReference type="Pfam" id="PF10030"/>
    </source>
</evidence>